<organism evidence="2 3">
    <name type="scientific">Jimgerdemannia flammicorona</name>
    <dbReference type="NCBI Taxonomy" id="994334"/>
    <lineage>
        <taxon>Eukaryota</taxon>
        <taxon>Fungi</taxon>
        <taxon>Fungi incertae sedis</taxon>
        <taxon>Mucoromycota</taxon>
        <taxon>Mucoromycotina</taxon>
        <taxon>Endogonomycetes</taxon>
        <taxon>Endogonales</taxon>
        <taxon>Endogonaceae</taxon>
        <taxon>Jimgerdemannia</taxon>
    </lineage>
</organism>
<dbReference type="InterPro" id="IPR036047">
    <property type="entry name" value="F-box-like_dom_sf"/>
</dbReference>
<dbReference type="OrthoDB" id="10649994at2759"/>
<keyword evidence="3" id="KW-1185">Reference proteome</keyword>
<dbReference type="Proteomes" id="UP000268093">
    <property type="component" value="Unassembled WGS sequence"/>
</dbReference>
<protein>
    <recommendedName>
        <fullName evidence="4">F-box domain-containing protein</fullName>
    </recommendedName>
</protein>
<reference evidence="2 3" key="1">
    <citation type="journal article" date="2018" name="New Phytol.">
        <title>Phylogenomics of Endogonaceae and evolution of mycorrhizas within Mucoromycota.</title>
        <authorList>
            <person name="Chang Y."/>
            <person name="Desiro A."/>
            <person name="Na H."/>
            <person name="Sandor L."/>
            <person name="Lipzen A."/>
            <person name="Clum A."/>
            <person name="Barry K."/>
            <person name="Grigoriev I.V."/>
            <person name="Martin F.M."/>
            <person name="Stajich J.E."/>
            <person name="Smith M.E."/>
            <person name="Bonito G."/>
            <person name="Spatafora J.W."/>
        </authorList>
    </citation>
    <scope>NUCLEOTIDE SEQUENCE [LARGE SCALE GENOMIC DNA]</scope>
    <source>
        <strain evidence="2 3">GMNB39</strain>
    </source>
</reference>
<dbReference type="EMBL" id="RBNI01020736">
    <property type="protein sequence ID" value="RUO96535.1"/>
    <property type="molecule type" value="Genomic_DNA"/>
</dbReference>
<sequence>MPPAGPGSPSDFKKRIFTFLKAVTGCSVATSECCDRDVAIPAEYKTRPWTRYPSPFGPFCPITRNWHQHFLSVYMNPVVRPPRREWATYREIARRTTHIVLTAGADDITNTPTTPDFTYNTFTCSICLLPTYLPVDQLAASLAPHEPAREDLDWLSRVVVLRHCPAFGHDLERVQDGRFIGPTTFEPARGSSETPLARGTGRTVVGRGNDPNKITVYKITVHRECYDRATAELERLTDDARGPRILVQRLEALRRGTGAMDEDEDEAETQEAKAMAREFGMMLKERAERVELSGVRVLKVQQSVTTGASLAFLVLPPAPPRTQHPQRDLTSPFKLPSALASGAFSADARPGNSLGAPSVLPPELIDEIALLVLEEEAEARTGVRGFRALRSLSTGWARFAYTRAVWRRACETTWPWFEWERWKNESENVDWRAMYEACVADPGMRGKRRIAAEVDKIVEWMAERSGKLIIF</sequence>
<feature type="compositionally biased region" description="Low complexity" evidence="1">
    <location>
        <begin position="198"/>
        <end position="207"/>
    </location>
</feature>
<comment type="caution">
    <text evidence="2">The sequence shown here is derived from an EMBL/GenBank/DDBJ whole genome shotgun (WGS) entry which is preliminary data.</text>
</comment>
<proteinExistence type="predicted"/>
<evidence type="ECO:0000256" key="1">
    <source>
        <dbReference type="SAM" id="MobiDB-lite"/>
    </source>
</evidence>
<evidence type="ECO:0000313" key="3">
    <source>
        <dbReference type="Proteomes" id="UP000268093"/>
    </source>
</evidence>
<evidence type="ECO:0000313" key="2">
    <source>
        <dbReference type="EMBL" id="RUO96535.1"/>
    </source>
</evidence>
<name>A0A433A1H7_9FUNG</name>
<accession>A0A433A1H7</accession>
<gene>
    <name evidence="2" type="ORF">BC936DRAFT_141870</name>
</gene>
<dbReference type="AlphaFoldDB" id="A0A433A1H7"/>
<dbReference type="SUPFAM" id="SSF81383">
    <property type="entry name" value="F-box domain"/>
    <property type="match status" value="1"/>
</dbReference>
<evidence type="ECO:0008006" key="4">
    <source>
        <dbReference type="Google" id="ProtNLM"/>
    </source>
</evidence>
<feature type="region of interest" description="Disordered" evidence="1">
    <location>
        <begin position="184"/>
        <end position="207"/>
    </location>
</feature>